<reference evidence="2 3" key="1">
    <citation type="journal article" date="2015" name="Proc. Natl. Acad. Sci. U.S.A.">
        <title>The resurrection genome of Boea hygrometrica: A blueprint for survival of dehydration.</title>
        <authorList>
            <person name="Xiao L."/>
            <person name="Yang G."/>
            <person name="Zhang L."/>
            <person name="Yang X."/>
            <person name="Zhao S."/>
            <person name="Ji Z."/>
            <person name="Zhou Q."/>
            <person name="Hu M."/>
            <person name="Wang Y."/>
            <person name="Chen M."/>
            <person name="Xu Y."/>
            <person name="Jin H."/>
            <person name="Xiao X."/>
            <person name="Hu G."/>
            <person name="Bao F."/>
            <person name="Hu Y."/>
            <person name="Wan P."/>
            <person name="Li L."/>
            <person name="Deng X."/>
            <person name="Kuang T."/>
            <person name="Xiang C."/>
            <person name="Zhu J.K."/>
            <person name="Oliver M.J."/>
            <person name="He Y."/>
        </authorList>
    </citation>
    <scope>NUCLEOTIDE SEQUENCE [LARGE SCALE GENOMIC DNA]</scope>
    <source>
        <strain evidence="3">cv. XS01</strain>
    </source>
</reference>
<evidence type="ECO:0000313" key="2">
    <source>
        <dbReference type="EMBL" id="KZV36794.1"/>
    </source>
</evidence>
<feature type="region of interest" description="Disordered" evidence="1">
    <location>
        <begin position="142"/>
        <end position="181"/>
    </location>
</feature>
<dbReference type="AlphaFoldDB" id="A0A2Z7BQZ0"/>
<name>A0A2Z7BQZ0_9LAMI</name>
<evidence type="ECO:0000256" key="1">
    <source>
        <dbReference type="SAM" id="MobiDB-lite"/>
    </source>
</evidence>
<dbReference type="EMBL" id="KV003215">
    <property type="protein sequence ID" value="KZV36794.1"/>
    <property type="molecule type" value="Genomic_DNA"/>
</dbReference>
<sequence>MVLSGSPATYIDVVNRAVEIEESLLEEDAPTQLTAGRTYQPVQDASQSFHSPQGSQHQSNRQRFRPRGKQVKKKANSSSSGSASSGFGSGSGSGSGSMSCGQCGGRHPTSQCRGVQGFFHNCGQPEHFQRVCPLLRGQSSVPWQQGSAGGSSQRPQFPAPTQRSGFQPREPSRFGAPSRPQFQIPQQALANALTREQAEETPAIVIAGTCSIFYYPTRVLFDTGASHSFISEMFVCEYGLSSSPLCDVISVSTPVGVSLWSREVVLDCTSI</sequence>
<evidence type="ECO:0000313" key="3">
    <source>
        <dbReference type="Proteomes" id="UP000250235"/>
    </source>
</evidence>
<gene>
    <name evidence="2" type="ORF">F511_12290</name>
</gene>
<dbReference type="InterPro" id="IPR032567">
    <property type="entry name" value="RTL1-rel"/>
</dbReference>
<keyword evidence="3" id="KW-1185">Reference proteome</keyword>
<dbReference type="OrthoDB" id="1751882at2759"/>
<proteinExistence type="predicted"/>
<dbReference type="Proteomes" id="UP000250235">
    <property type="component" value="Unassembled WGS sequence"/>
</dbReference>
<dbReference type="PANTHER" id="PTHR15503:SF45">
    <property type="entry name" value="RNA-DIRECTED DNA POLYMERASE HOMOLOG"/>
    <property type="match status" value="1"/>
</dbReference>
<feature type="compositionally biased region" description="Low complexity" evidence="1">
    <location>
        <begin position="77"/>
        <end position="86"/>
    </location>
</feature>
<dbReference type="PANTHER" id="PTHR15503">
    <property type="entry name" value="LDOC1 RELATED"/>
    <property type="match status" value="1"/>
</dbReference>
<dbReference type="InterPro" id="IPR001969">
    <property type="entry name" value="Aspartic_peptidase_AS"/>
</dbReference>
<feature type="compositionally biased region" description="Polar residues" evidence="1">
    <location>
        <begin position="142"/>
        <end position="165"/>
    </location>
</feature>
<organism evidence="2 3">
    <name type="scientific">Dorcoceras hygrometricum</name>
    <dbReference type="NCBI Taxonomy" id="472368"/>
    <lineage>
        <taxon>Eukaryota</taxon>
        <taxon>Viridiplantae</taxon>
        <taxon>Streptophyta</taxon>
        <taxon>Embryophyta</taxon>
        <taxon>Tracheophyta</taxon>
        <taxon>Spermatophyta</taxon>
        <taxon>Magnoliopsida</taxon>
        <taxon>eudicotyledons</taxon>
        <taxon>Gunneridae</taxon>
        <taxon>Pentapetalae</taxon>
        <taxon>asterids</taxon>
        <taxon>lamiids</taxon>
        <taxon>Lamiales</taxon>
        <taxon>Gesneriaceae</taxon>
        <taxon>Didymocarpoideae</taxon>
        <taxon>Trichosporeae</taxon>
        <taxon>Loxocarpinae</taxon>
        <taxon>Dorcoceras</taxon>
    </lineage>
</organism>
<dbReference type="CDD" id="cd00303">
    <property type="entry name" value="retropepsin_like"/>
    <property type="match status" value="1"/>
</dbReference>
<evidence type="ECO:0008006" key="4">
    <source>
        <dbReference type="Google" id="ProtNLM"/>
    </source>
</evidence>
<feature type="compositionally biased region" description="Basic residues" evidence="1">
    <location>
        <begin position="60"/>
        <end position="75"/>
    </location>
</feature>
<dbReference type="GO" id="GO:0006508">
    <property type="term" value="P:proteolysis"/>
    <property type="evidence" value="ECO:0007669"/>
    <property type="project" value="InterPro"/>
</dbReference>
<dbReference type="Pfam" id="PF08284">
    <property type="entry name" value="RVP_2"/>
    <property type="match status" value="1"/>
</dbReference>
<dbReference type="GO" id="GO:0004190">
    <property type="term" value="F:aspartic-type endopeptidase activity"/>
    <property type="evidence" value="ECO:0007669"/>
    <property type="project" value="InterPro"/>
</dbReference>
<dbReference type="Gene3D" id="2.40.70.10">
    <property type="entry name" value="Acid Proteases"/>
    <property type="match status" value="1"/>
</dbReference>
<feature type="compositionally biased region" description="Polar residues" evidence="1">
    <location>
        <begin position="31"/>
        <end position="59"/>
    </location>
</feature>
<dbReference type="PROSITE" id="PS00141">
    <property type="entry name" value="ASP_PROTEASE"/>
    <property type="match status" value="1"/>
</dbReference>
<accession>A0A2Z7BQZ0</accession>
<dbReference type="InterPro" id="IPR021109">
    <property type="entry name" value="Peptidase_aspartic_dom_sf"/>
</dbReference>
<protein>
    <recommendedName>
        <fullName evidence="4">CCHC-type domain-containing protein</fullName>
    </recommendedName>
</protein>
<feature type="region of interest" description="Disordered" evidence="1">
    <location>
        <begin position="27"/>
        <end position="106"/>
    </location>
</feature>